<accession>A0ABY0FNK6</accession>
<reference evidence="1 2" key="2">
    <citation type="journal article" date="2020" name="Cell Rep.">
        <title>Acquisition and Adaptation of Ultra-small Parasitic Reduced Genome Bacteria to Mammalian Hosts.</title>
        <authorList>
            <person name="McLean J.S."/>
            <person name="Bor B."/>
            <person name="Kerns K.A."/>
            <person name="Liu Q."/>
            <person name="To T.T."/>
            <person name="Solden L."/>
            <person name="Hendrickson E.L."/>
            <person name="Wrighton K."/>
            <person name="Shi W."/>
            <person name="He X."/>
        </authorList>
    </citation>
    <scope>NUCLEOTIDE SEQUENCE [LARGE SCALE GENOMIC DNA]</scope>
    <source>
        <strain evidence="1 2">TM7_G3_2_Rum_HOT_351B</strain>
    </source>
</reference>
<name>A0ABY0FNK6_9BACT</name>
<comment type="caution">
    <text evidence="1">The sequence shown here is derived from an EMBL/GenBank/DDBJ whole genome shotgun (WGS) entry which is preliminary data.</text>
</comment>
<keyword evidence="2" id="KW-1185">Reference proteome</keyword>
<evidence type="ECO:0000313" key="2">
    <source>
        <dbReference type="Proteomes" id="UP001191019"/>
    </source>
</evidence>
<gene>
    <name evidence="1" type="ORF">G3RUM_00350</name>
</gene>
<sequence>MEITNNKTLIKNLKIDAKAIGIPTGAAEIFINKSLTAAQKSLKSKKIITDQDLKLAIVKELRKYNTDFAYVYENHDKII</sequence>
<evidence type="ECO:0008006" key="3">
    <source>
        <dbReference type="Google" id="ProtNLM"/>
    </source>
</evidence>
<dbReference type="Proteomes" id="UP001191019">
    <property type="component" value="Unassembled WGS sequence"/>
</dbReference>
<dbReference type="RefSeq" id="WP_129734783.1">
    <property type="nucleotide sequence ID" value="NZ_PRLM01000003.1"/>
</dbReference>
<evidence type="ECO:0000313" key="1">
    <source>
        <dbReference type="EMBL" id="RYC74803.1"/>
    </source>
</evidence>
<reference evidence="1 2" key="1">
    <citation type="journal article" date="2018" name="bioRxiv">
        <title>Evidence of independent acquisition and adaption of ultra-small bacteria to human hosts across the highly diverse yet reduced genomes of the phylum Saccharibacteria.</title>
        <authorList>
            <person name="McLean J.S."/>
            <person name="Bor B."/>
            <person name="To T.T."/>
            <person name="Liu Q."/>
            <person name="Kearns K.A."/>
            <person name="Solden L.M."/>
            <person name="Wrighton K.C."/>
            <person name="He X."/>
            <person name="Shi W."/>
        </authorList>
    </citation>
    <scope>NUCLEOTIDE SEQUENCE [LARGE SCALE GENOMIC DNA]</scope>
    <source>
        <strain evidence="1 2">TM7_G3_2_Rum_HOT_351B</strain>
    </source>
</reference>
<dbReference type="EMBL" id="PRLM01000003">
    <property type="protein sequence ID" value="RYC74803.1"/>
    <property type="molecule type" value="Genomic_DNA"/>
</dbReference>
<protein>
    <recommendedName>
        <fullName evidence="3">ATP-cone domain-containing protein</fullName>
    </recommendedName>
</protein>
<organism evidence="1 2">
    <name type="scientific">Candidatus Nanosyncoccus alces</name>
    <dbReference type="NCBI Taxonomy" id="2171997"/>
    <lineage>
        <taxon>Bacteria</taxon>
        <taxon>Candidatus Saccharimonadota</taxon>
        <taxon>Candidatus Nanosyncoccalia</taxon>
        <taxon>Candidatus Nanosyncoccales</taxon>
        <taxon>Candidatus Nanosyncoccaceae</taxon>
        <taxon>Candidatus Nanosyncoccus</taxon>
    </lineage>
</organism>
<proteinExistence type="predicted"/>